<evidence type="ECO:0000313" key="4">
    <source>
        <dbReference type="EMBL" id="MDZ5472873.1"/>
    </source>
</evidence>
<dbReference type="SUPFAM" id="SSF53850">
    <property type="entry name" value="Periplasmic binding protein-like II"/>
    <property type="match status" value="1"/>
</dbReference>
<feature type="domain" description="Solute-binding protein family 5" evidence="2">
    <location>
        <begin position="171"/>
        <end position="489"/>
    </location>
</feature>
<dbReference type="InterPro" id="IPR025370">
    <property type="entry name" value="SgrR_HTH_N"/>
</dbReference>
<dbReference type="Proteomes" id="UP001290455">
    <property type="component" value="Unassembled WGS sequence"/>
</dbReference>
<organism evidence="4 5">
    <name type="scientific">Robertmurraya mangrovi</name>
    <dbReference type="NCBI Taxonomy" id="3098077"/>
    <lineage>
        <taxon>Bacteria</taxon>
        <taxon>Bacillati</taxon>
        <taxon>Bacillota</taxon>
        <taxon>Bacilli</taxon>
        <taxon>Bacillales</taxon>
        <taxon>Bacillaceae</taxon>
        <taxon>Robertmurraya</taxon>
    </lineage>
</organism>
<keyword evidence="5" id="KW-1185">Reference proteome</keyword>
<dbReference type="EMBL" id="JAXOFX010000009">
    <property type="protein sequence ID" value="MDZ5472873.1"/>
    <property type="molecule type" value="Genomic_DNA"/>
</dbReference>
<gene>
    <name evidence="4" type="ORF">SM124_14160</name>
</gene>
<dbReference type="PANTHER" id="PTHR30290:SF72">
    <property type="entry name" value="HTH-TYPE TRANSCRIPTIONAL REGULATOR SGRR"/>
    <property type="match status" value="1"/>
</dbReference>
<proteinExistence type="predicted"/>
<reference evidence="4 5" key="1">
    <citation type="submission" date="2023-11" db="EMBL/GenBank/DDBJ databases">
        <title>Bacillus jintuensis, isolated from a mudflat on the Beibu Gulf coast.</title>
        <authorList>
            <person name="Li M."/>
        </authorList>
    </citation>
    <scope>NUCLEOTIDE SEQUENCE [LARGE SCALE GENOMIC DNA]</scope>
    <source>
        <strain evidence="4 5">31A1R</strain>
    </source>
</reference>
<dbReference type="InterPro" id="IPR000914">
    <property type="entry name" value="SBP_5_dom"/>
</dbReference>
<dbReference type="Gene3D" id="3.10.105.10">
    <property type="entry name" value="Dipeptide-binding Protein, Domain 3"/>
    <property type="match status" value="1"/>
</dbReference>
<accession>A0ABU5J0C8</accession>
<dbReference type="Pfam" id="PF12793">
    <property type="entry name" value="SgrR_N"/>
    <property type="match status" value="1"/>
</dbReference>
<comment type="caution">
    <text evidence="4">The sequence shown here is derived from an EMBL/GenBank/DDBJ whole genome shotgun (WGS) entry which is preliminary data.</text>
</comment>
<dbReference type="RefSeq" id="WP_322447173.1">
    <property type="nucleotide sequence ID" value="NZ_JAXOFX010000009.1"/>
</dbReference>
<protein>
    <submittedName>
        <fullName evidence="4">ABC transporter substrate-binding protein</fullName>
    </submittedName>
</protein>
<dbReference type="Gene3D" id="3.40.190.10">
    <property type="entry name" value="Periplasmic binding protein-like II"/>
    <property type="match status" value="1"/>
</dbReference>
<evidence type="ECO:0000259" key="2">
    <source>
        <dbReference type="Pfam" id="PF00496"/>
    </source>
</evidence>
<dbReference type="PANTHER" id="PTHR30290">
    <property type="entry name" value="PERIPLASMIC BINDING COMPONENT OF ABC TRANSPORTER"/>
    <property type="match status" value="1"/>
</dbReference>
<dbReference type="InterPro" id="IPR039424">
    <property type="entry name" value="SBP_5"/>
</dbReference>
<sequence>MKKIDYYQMRAYFYVREANLSVEFKLSELEQLWYCTQKSVKRKLKQFAEEEWVHYQPGIGRGNPSVIQFTLPLKEDFENEVDQLIERDHLEDIIQLLQLPFPHHVTSNVLKKVQALFGLQISNEAKDTLRTIITRKVTTLDPLYTSMNFETFLLHQLGDTLVTYDEQADAIRPQLAHHWESDAKHKIWTFYLRKSVRFHNHQLLTSEDIKHTYERFKHNASPHQWLVDEIKRIECHSPYIVRFELEKSNPFFLRYVSSSNLVIQPRGIPFDENQWIGTGPFQLKKRTDTLIELEAFDDYFLARPFIDVIQTYSVEHESTKLINYDIDQKEAHTKPVEMLTTSVGFRFLAFNFKRKTIVHNRFFREALYHLFDIKEMWNKIGRDNLKESSSYFYWKSKPKVLHKERISTLLKESGYNGETLTIFTVGYPNYLEEANWLKKEAEKYGVKFLIKTYHLEQLYDPYIEEADLLFMGEVASKDHHLSFIGAFLNKALIFNRFFTTEQLEQLNLYFEKMKQETNREKREVIIESVEEFIRSENLFLYLYHPVKKRIFNPMINNIEFDSYGFVDCRKLWIRI</sequence>
<feature type="domain" description="Transcriptional regulator SgrR N-terminal HTH" evidence="3">
    <location>
        <begin position="19"/>
        <end position="113"/>
    </location>
</feature>
<evidence type="ECO:0000313" key="5">
    <source>
        <dbReference type="Proteomes" id="UP001290455"/>
    </source>
</evidence>
<dbReference type="Pfam" id="PF00496">
    <property type="entry name" value="SBP_bac_5"/>
    <property type="match status" value="1"/>
</dbReference>
<keyword evidence="1" id="KW-0238">DNA-binding</keyword>
<name>A0ABU5J0C8_9BACI</name>
<evidence type="ECO:0000256" key="1">
    <source>
        <dbReference type="ARBA" id="ARBA00023125"/>
    </source>
</evidence>
<evidence type="ECO:0000259" key="3">
    <source>
        <dbReference type="Pfam" id="PF12793"/>
    </source>
</evidence>